<keyword evidence="2" id="KW-1185">Reference proteome</keyword>
<accession>A0ABR3D5P0</accession>
<evidence type="ECO:0000313" key="1">
    <source>
        <dbReference type="EMBL" id="KAL0467148.1"/>
    </source>
</evidence>
<organism evidence="1 2">
    <name type="scientific">Neurospora intermedia</name>
    <dbReference type="NCBI Taxonomy" id="5142"/>
    <lineage>
        <taxon>Eukaryota</taxon>
        <taxon>Fungi</taxon>
        <taxon>Dikarya</taxon>
        <taxon>Ascomycota</taxon>
        <taxon>Pezizomycotina</taxon>
        <taxon>Sordariomycetes</taxon>
        <taxon>Sordariomycetidae</taxon>
        <taxon>Sordariales</taxon>
        <taxon>Sordariaceae</taxon>
        <taxon>Neurospora</taxon>
    </lineage>
</organism>
<sequence>MNRWTARTGGQEVHQFSELCKESEPETRKFYGDDGCLFDVGISMGDGRWRPSGAATARFKASNATTTGDVCGPCYSFGRKVLGHCNEGNN</sequence>
<reference evidence="1 2" key="1">
    <citation type="submission" date="2023-09" db="EMBL/GenBank/DDBJ databases">
        <title>Multi-omics analysis of a traditional fermented food reveals byproduct-associated fungal strains for waste-to-food upcycling.</title>
        <authorList>
            <consortium name="Lawrence Berkeley National Laboratory"/>
            <person name="Rekdal V.M."/>
            <person name="Villalobos-Escobedo J.M."/>
            <person name="Rodriguez-Valeron N."/>
            <person name="Garcia M.O."/>
            <person name="Vasquez D.P."/>
            <person name="Damayanti I."/>
            <person name="Sorensen P.M."/>
            <person name="Baidoo E.E."/>
            <person name="De Carvalho A.C."/>
            <person name="Riley R."/>
            <person name="Lipzen A."/>
            <person name="He G."/>
            <person name="Yan M."/>
            <person name="Haridas S."/>
            <person name="Daum C."/>
            <person name="Yoshinaga Y."/>
            <person name="Ng V."/>
            <person name="Grigoriev I.V."/>
            <person name="Munk R."/>
            <person name="Nuraida L."/>
            <person name="Wijaya C.H."/>
            <person name="Morales P.-C."/>
            <person name="Keasling J.D."/>
        </authorList>
    </citation>
    <scope>NUCLEOTIDE SEQUENCE [LARGE SCALE GENOMIC DNA]</scope>
    <source>
        <strain evidence="1 2">FGSC 2613</strain>
    </source>
</reference>
<protein>
    <submittedName>
        <fullName evidence="1">Uncharacterized protein</fullName>
    </submittedName>
</protein>
<dbReference type="Proteomes" id="UP001451303">
    <property type="component" value="Unassembled WGS sequence"/>
</dbReference>
<name>A0ABR3D5P0_NEUIN</name>
<dbReference type="EMBL" id="JAVLET010000010">
    <property type="protein sequence ID" value="KAL0467148.1"/>
    <property type="molecule type" value="Genomic_DNA"/>
</dbReference>
<evidence type="ECO:0000313" key="2">
    <source>
        <dbReference type="Proteomes" id="UP001451303"/>
    </source>
</evidence>
<proteinExistence type="predicted"/>
<gene>
    <name evidence="1" type="ORF">QR685DRAFT_574599</name>
</gene>
<comment type="caution">
    <text evidence="1">The sequence shown here is derived from an EMBL/GenBank/DDBJ whole genome shotgun (WGS) entry which is preliminary data.</text>
</comment>